<dbReference type="EMBL" id="CM000881">
    <property type="protein sequence ID" value="PNT73668.1"/>
    <property type="molecule type" value="Genomic_DNA"/>
</dbReference>
<dbReference type="InParanoid" id="A0A2K2DHA5"/>
<evidence type="ECO:0000313" key="1">
    <source>
        <dbReference type="EMBL" id="PNT73668.1"/>
    </source>
</evidence>
<accession>A0A2K2DHA5</accession>
<dbReference type="Gramene" id="PNT73668">
    <property type="protein sequence ID" value="PNT73668"/>
    <property type="gene ID" value="BRADI_2g62045v3"/>
</dbReference>
<dbReference type="Proteomes" id="UP000008810">
    <property type="component" value="Chromosome 2"/>
</dbReference>
<name>A0A2K2DHA5_BRADI</name>
<proteinExistence type="predicted"/>
<dbReference type="AlphaFoldDB" id="A0A2K2DHA5"/>
<gene>
    <name evidence="1" type="ORF">BRADI_2g62045v3</name>
</gene>
<reference evidence="1 2" key="1">
    <citation type="journal article" date="2010" name="Nature">
        <title>Genome sequencing and analysis of the model grass Brachypodium distachyon.</title>
        <authorList>
            <consortium name="International Brachypodium Initiative"/>
        </authorList>
    </citation>
    <scope>NUCLEOTIDE SEQUENCE [LARGE SCALE GENOMIC DNA]</scope>
    <source>
        <strain evidence="1 2">Bd21</strain>
    </source>
</reference>
<evidence type="ECO:0000313" key="3">
    <source>
        <dbReference type="Proteomes" id="UP000008810"/>
    </source>
</evidence>
<organism evidence="1">
    <name type="scientific">Brachypodium distachyon</name>
    <name type="common">Purple false brome</name>
    <name type="synonym">Trachynia distachya</name>
    <dbReference type="NCBI Taxonomy" id="15368"/>
    <lineage>
        <taxon>Eukaryota</taxon>
        <taxon>Viridiplantae</taxon>
        <taxon>Streptophyta</taxon>
        <taxon>Embryophyta</taxon>
        <taxon>Tracheophyta</taxon>
        <taxon>Spermatophyta</taxon>
        <taxon>Magnoliopsida</taxon>
        <taxon>Liliopsida</taxon>
        <taxon>Poales</taxon>
        <taxon>Poaceae</taxon>
        <taxon>BOP clade</taxon>
        <taxon>Pooideae</taxon>
        <taxon>Stipodae</taxon>
        <taxon>Brachypodieae</taxon>
        <taxon>Brachypodium</taxon>
    </lineage>
</organism>
<protein>
    <submittedName>
        <fullName evidence="1 2">Uncharacterized protein</fullName>
    </submittedName>
</protein>
<reference evidence="2" key="3">
    <citation type="submission" date="2018-08" db="UniProtKB">
        <authorList>
            <consortium name="EnsemblPlants"/>
        </authorList>
    </citation>
    <scope>IDENTIFICATION</scope>
    <source>
        <strain evidence="2">cv. Bd21</strain>
    </source>
</reference>
<evidence type="ECO:0000313" key="2">
    <source>
        <dbReference type="EnsemblPlants" id="PNT73668"/>
    </source>
</evidence>
<dbReference type="EnsemblPlants" id="PNT73668">
    <property type="protein sequence ID" value="PNT73668"/>
    <property type="gene ID" value="BRADI_2g62045v3"/>
</dbReference>
<keyword evidence="3" id="KW-1185">Reference proteome</keyword>
<sequence length="55" mass="6680">MIADGRLPYSYYNSRFDDSSRQRKETWYKLTFLLEGVFWEGAPQMYVFAQWPMDS</sequence>
<reference evidence="1" key="2">
    <citation type="submission" date="2017-06" db="EMBL/GenBank/DDBJ databases">
        <title>WGS assembly of Brachypodium distachyon.</title>
        <authorList>
            <consortium name="The International Brachypodium Initiative"/>
            <person name="Lucas S."/>
            <person name="Harmon-Smith M."/>
            <person name="Lail K."/>
            <person name="Tice H."/>
            <person name="Grimwood J."/>
            <person name="Bruce D."/>
            <person name="Barry K."/>
            <person name="Shu S."/>
            <person name="Lindquist E."/>
            <person name="Wang M."/>
            <person name="Pitluck S."/>
            <person name="Vogel J.P."/>
            <person name="Garvin D.F."/>
            <person name="Mockler T.C."/>
            <person name="Schmutz J."/>
            <person name="Rokhsar D."/>
            <person name="Bevan M.W."/>
        </authorList>
    </citation>
    <scope>NUCLEOTIDE SEQUENCE</scope>
    <source>
        <strain evidence="1">Bd21</strain>
    </source>
</reference>